<dbReference type="EMBL" id="QJNS01000012">
    <property type="protein sequence ID" value="RYO94194.1"/>
    <property type="molecule type" value="Genomic_DNA"/>
</dbReference>
<organism evidence="1 2">
    <name type="scientific">Monosporascus cannonballus</name>
    <dbReference type="NCBI Taxonomy" id="155416"/>
    <lineage>
        <taxon>Eukaryota</taxon>
        <taxon>Fungi</taxon>
        <taxon>Dikarya</taxon>
        <taxon>Ascomycota</taxon>
        <taxon>Pezizomycotina</taxon>
        <taxon>Sordariomycetes</taxon>
        <taxon>Xylariomycetidae</taxon>
        <taxon>Xylariales</taxon>
        <taxon>Xylariales incertae sedis</taxon>
        <taxon>Monosporascus</taxon>
    </lineage>
</organism>
<proteinExistence type="predicted"/>
<accession>A0ABY0HII0</accession>
<evidence type="ECO:0000313" key="2">
    <source>
        <dbReference type="Proteomes" id="UP000294003"/>
    </source>
</evidence>
<protein>
    <submittedName>
        <fullName evidence="1">Uncharacterized protein</fullName>
    </submittedName>
</protein>
<dbReference type="Proteomes" id="UP000294003">
    <property type="component" value="Unassembled WGS sequence"/>
</dbReference>
<sequence>MNDVDRAGGCCRVLGCNTTESLGAAKRHCDLDRSLDDLCDVHEEASNSPDASETGVTELVRGIAEMTISKPATFLMFWSLKNTIYYQLLHLSGDHTAFYAREIGVTSSHLDVRLADDVADKDGQFFGLVTGADDAEPGCRDLKPLPGVVRNVGSLAVYRPKYGYITTAFGLVACYQHACEEYDGYTVVPVSYDGVDKGGHLFNENEDTNMVVPQATVNGRDGFDAEYDLY</sequence>
<evidence type="ECO:0000313" key="1">
    <source>
        <dbReference type="EMBL" id="RYO94194.1"/>
    </source>
</evidence>
<keyword evidence="2" id="KW-1185">Reference proteome</keyword>
<reference evidence="1 2" key="1">
    <citation type="submission" date="2018-06" db="EMBL/GenBank/DDBJ databases">
        <title>Complete Genomes of Monosporascus.</title>
        <authorList>
            <person name="Robinson A.J."/>
            <person name="Natvig D.O."/>
        </authorList>
    </citation>
    <scope>NUCLEOTIDE SEQUENCE [LARGE SCALE GENOMIC DNA]</scope>
    <source>
        <strain evidence="1 2">CBS 609.92</strain>
    </source>
</reference>
<gene>
    <name evidence="1" type="ORF">DL762_000704</name>
</gene>
<name>A0ABY0HII0_9PEZI</name>
<comment type="caution">
    <text evidence="1">The sequence shown here is derived from an EMBL/GenBank/DDBJ whole genome shotgun (WGS) entry which is preliminary data.</text>
</comment>